<evidence type="ECO:0000259" key="2">
    <source>
        <dbReference type="Pfam" id="PF13511"/>
    </source>
</evidence>
<evidence type="ECO:0000313" key="3">
    <source>
        <dbReference type="EMBL" id="TRX75675.1"/>
    </source>
</evidence>
<protein>
    <submittedName>
        <fullName evidence="3">DUF4124 domain-containing protein</fullName>
    </submittedName>
</protein>
<organism evidence="3 4">
    <name type="scientific">Pseudomonas mangiferae</name>
    <dbReference type="NCBI Taxonomy" id="2593654"/>
    <lineage>
        <taxon>Bacteria</taxon>
        <taxon>Pseudomonadati</taxon>
        <taxon>Pseudomonadota</taxon>
        <taxon>Gammaproteobacteria</taxon>
        <taxon>Pseudomonadales</taxon>
        <taxon>Pseudomonadaceae</taxon>
        <taxon>Pseudomonas</taxon>
    </lineage>
</organism>
<feature type="compositionally biased region" description="Low complexity" evidence="1">
    <location>
        <begin position="74"/>
        <end position="85"/>
    </location>
</feature>
<dbReference type="OrthoDB" id="7068596at2"/>
<gene>
    <name evidence="3" type="ORF">FM069_06630</name>
</gene>
<feature type="region of interest" description="Disordered" evidence="1">
    <location>
        <begin position="33"/>
        <end position="90"/>
    </location>
</feature>
<evidence type="ECO:0000313" key="4">
    <source>
        <dbReference type="Proteomes" id="UP000315235"/>
    </source>
</evidence>
<sequence length="141" mass="16101">MRYLPLLCILCVPVLTGADIYRWTDAQGRVHFGEQPGQGATQVQVKPQVVERDSDTRARQERLERFNDARQQEKAQAAQNAAAQRQKQDQTCRQLRNQLAEIAKDGQYFSQDGKGERRYYSSDEIDTARRKLNAQIASQCG</sequence>
<comment type="caution">
    <text evidence="3">The sequence shown here is derived from an EMBL/GenBank/DDBJ whole genome shotgun (WGS) entry which is preliminary data.</text>
</comment>
<evidence type="ECO:0000256" key="1">
    <source>
        <dbReference type="SAM" id="MobiDB-lite"/>
    </source>
</evidence>
<reference evidence="3 4" key="1">
    <citation type="submission" date="2019-07" db="EMBL/GenBank/DDBJ databases">
        <title>Pseudomonas mangiferae sp. nov., isolated from bark of mango tree in Thailand.</title>
        <authorList>
            <person name="Srisuk N."/>
            <person name="Anurat P."/>
        </authorList>
    </citation>
    <scope>NUCLEOTIDE SEQUENCE [LARGE SCALE GENOMIC DNA]</scope>
    <source>
        <strain evidence="3 4">DMKU_BBB3-04</strain>
    </source>
</reference>
<dbReference type="EMBL" id="VJOY01000004">
    <property type="protein sequence ID" value="TRX75675.1"/>
    <property type="molecule type" value="Genomic_DNA"/>
</dbReference>
<feature type="domain" description="DUF4124" evidence="2">
    <location>
        <begin position="8"/>
        <end position="52"/>
    </location>
</feature>
<keyword evidence="4" id="KW-1185">Reference proteome</keyword>
<name>A0A553H1N8_9PSED</name>
<dbReference type="InterPro" id="IPR025392">
    <property type="entry name" value="DUF4124"/>
</dbReference>
<proteinExistence type="predicted"/>
<feature type="compositionally biased region" description="Basic and acidic residues" evidence="1">
    <location>
        <begin position="49"/>
        <end position="73"/>
    </location>
</feature>
<dbReference type="AlphaFoldDB" id="A0A553H1N8"/>
<dbReference type="Pfam" id="PF13511">
    <property type="entry name" value="DUF4124"/>
    <property type="match status" value="1"/>
</dbReference>
<accession>A0A553H1N8</accession>
<dbReference type="Proteomes" id="UP000315235">
    <property type="component" value="Unassembled WGS sequence"/>
</dbReference>